<dbReference type="SMART" id="SM01086">
    <property type="entry name" value="ClpB_D2-small"/>
    <property type="match status" value="1"/>
</dbReference>
<keyword evidence="3" id="KW-0143">Chaperone</keyword>
<reference evidence="7 8" key="1">
    <citation type="submission" date="2020-07" db="EMBL/GenBank/DDBJ databases">
        <authorList>
            <person name="Feng X."/>
        </authorList>
    </citation>
    <scope>NUCLEOTIDE SEQUENCE [LARGE SCALE GENOMIC DNA]</scope>
    <source>
        <strain evidence="7 8">JCM23202</strain>
    </source>
</reference>
<evidence type="ECO:0000256" key="2">
    <source>
        <dbReference type="ARBA" id="ARBA00022840"/>
    </source>
</evidence>
<evidence type="ECO:0000313" key="8">
    <source>
        <dbReference type="Proteomes" id="UP000526501"/>
    </source>
</evidence>
<evidence type="ECO:0000256" key="3">
    <source>
        <dbReference type="ARBA" id="ARBA00023186"/>
    </source>
</evidence>
<dbReference type="Gene3D" id="1.10.8.60">
    <property type="match status" value="1"/>
</dbReference>
<dbReference type="InterPro" id="IPR003593">
    <property type="entry name" value="AAA+_ATPase"/>
</dbReference>
<dbReference type="GO" id="GO:0051603">
    <property type="term" value="P:proteolysis involved in protein catabolic process"/>
    <property type="evidence" value="ECO:0007669"/>
    <property type="project" value="TreeGrafter"/>
</dbReference>
<evidence type="ECO:0000313" key="7">
    <source>
        <dbReference type="EMBL" id="MBC2608130.1"/>
    </source>
</evidence>
<dbReference type="PANTHER" id="PTHR48102">
    <property type="entry name" value="ATP-DEPENDENT CLP PROTEASE ATP-BINDING SUBUNIT CLPX-LIKE, MITOCHONDRIAL-RELATED"/>
    <property type="match status" value="1"/>
</dbReference>
<feature type="region of interest" description="Disordered" evidence="4">
    <location>
        <begin position="1"/>
        <end position="30"/>
    </location>
</feature>
<protein>
    <submittedName>
        <fullName evidence="7">AAA family ATPase</fullName>
    </submittedName>
</protein>
<dbReference type="InterPro" id="IPR003959">
    <property type="entry name" value="ATPase_AAA_core"/>
</dbReference>
<dbReference type="AlphaFoldDB" id="A0A7X1BBY4"/>
<keyword evidence="8" id="KW-1185">Reference proteome</keyword>
<dbReference type="SUPFAM" id="SSF52540">
    <property type="entry name" value="P-loop containing nucleoside triphosphate hydrolases"/>
    <property type="match status" value="1"/>
</dbReference>
<evidence type="ECO:0000256" key="4">
    <source>
        <dbReference type="SAM" id="MobiDB-lite"/>
    </source>
</evidence>
<dbReference type="Pfam" id="PF07724">
    <property type="entry name" value="AAA_2"/>
    <property type="match status" value="1"/>
</dbReference>
<dbReference type="Proteomes" id="UP000526501">
    <property type="component" value="Unassembled WGS sequence"/>
</dbReference>
<evidence type="ECO:0000256" key="1">
    <source>
        <dbReference type="ARBA" id="ARBA00022741"/>
    </source>
</evidence>
<dbReference type="InterPro" id="IPR050052">
    <property type="entry name" value="ATP-dep_Clp_protease_ClpX"/>
</dbReference>
<dbReference type="InterPro" id="IPR019489">
    <property type="entry name" value="Clp_ATPase_C"/>
</dbReference>
<sequence length="509" mass="57312">MPFGGPTGGPTGVASPGPESTPPPEEEDQERIEALKRIEAFNLKPREIRDYLDRYVIQQNEAKKVISVAICDHFNHIRRCLEKPEIADQDYAKQNIILLGPTGVGKTYLMRNVAKLVGVPFVKADATKFSETGYIGGDVEDLVRDLVKAANGDTELAQYGIVYIDEIDKIANKMNGNGGGRDVSGRGVQINLLKLMEDTEVNLQSQTDMMGQMQAMMDLQRGKKKKRSVSTKHILFIVSGAFDQMDGSIKKRLTNTSMGFGASQIDDDEGDANFLDKAETRDFIDYGFEPEFVGRLPVRVACQPLKPEDLFQIMTTSEGSVLRQYISDFEGYGISLEMDKESLQEIAERAYKEKTGARGLMTILERAFRGFKFELPSTNIKSLQVSRETIEDPQAQLKNMLHENLSDQSTLLKKEVHEYAARFEQQYGFKLDFTEDAIHALVEESLETDKTIRGLCERKFHDFNHGLTLINRNTDQTTFVIDETVIQDAEKALSNWVVASYRKEESEPQ</sequence>
<dbReference type="GO" id="GO:0016887">
    <property type="term" value="F:ATP hydrolysis activity"/>
    <property type="evidence" value="ECO:0007669"/>
    <property type="project" value="InterPro"/>
</dbReference>
<comment type="caution">
    <text evidence="7">The sequence shown here is derived from an EMBL/GenBank/DDBJ whole genome shotgun (WGS) entry which is preliminary data.</text>
</comment>
<organism evidence="7 8">
    <name type="scientific">Pelagicoccus albus</name>
    <dbReference type="NCBI Taxonomy" id="415222"/>
    <lineage>
        <taxon>Bacteria</taxon>
        <taxon>Pseudomonadati</taxon>
        <taxon>Verrucomicrobiota</taxon>
        <taxon>Opitutia</taxon>
        <taxon>Puniceicoccales</taxon>
        <taxon>Pelagicoccaceae</taxon>
        <taxon>Pelagicoccus</taxon>
    </lineage>
</organism>
<proteinExistence type="predicted"/>
<dbReference type="GO" id="GO:0005524">
    <property type="term" value="F:ATP binding"/>
    <property type="evidence" value="ECO:0007669"/>
    <property type="project" value="UniProtKB-KW"/>
</dbReference>
<name>A0A7X1BBY4_9BACT</name>
<dbReference type="PANTHER" id="PTHR48102:SF7">
    <property type="entry name" value="ATP-DEPENDENT CLP PROTEASE ATP-BINDING SUBUNIT CLPX-LIKE, MITOCHONDRIAL"/>
    <property type="match status" value="1"/>
</dbReference>
<keyword evidence="2" id="KW-0067">ATP-binding</keyword>
<keyword evidence="1" id="KW-0547">Nucleotide-binding</keyword>
<accession>A0A7X1BBY4</accession>
<dbReference type="Gene3D" id="3.40.50.300">
    <property type="entry name" value="P-loop containing nucleotide triphosphate hydrolases"/>
    <property type="match status" value="1"/>
</dbReference>
<evidence type="ECO:0000259" key="5">
    <source>
        <dbReference type="SMART" id="SM00382"/>
    </source>
</evidence>
<dbReference type="EMBL" id="JACHVC010000013">
    <property type="protein sequence ID" value="MBC2608130.1"/>
    <property type="molecule type" value="Genomic_DNA"/>
</dbReference>
<dbReference type="InterPro" id="IPR027417">
    <property type="entry name" value="P-loop_NTPase"/>
</dbReference>
<dbReference type="SMART" id="SM00382">
    <property type="entry name" value="AAA"/>
    <property type="match status" value="1"/>
</dbReference>
<feature type="compositionally biased region" description="Gly residues" evidence="4">
    <location>
        <begin position="1"/>
        <end position="11"/>
    </location>
</feature>
<dbReference type="Pfam" id="PF10431">
    <property type="entry name" value="ClpB_D2-small"/>
    <property type="match status" value="1"/>
</dbReference>
<gene>
    <name evidence="7" type="ORF">H5P27_18895</name>
</gene>
<feature type="domain" description="Clp ATPase C-terminal" evidence="6">
    <location>
        <begin position="305"/>
        <end position="397"/>
    </location>
</feature>
<evidence type="ECO:0000259" key="6">
    <source>
        <dbReference type="SMART" id="SM01086"/>
    </source>
</evidence>
<feature type="domain" description="AAA+ ATPase" evidence="5">
    <location>
        <begin position="92"/>
        <end position="288"/>
    </location>
</feature>